<comment type="caution">
    <text evidence="3">The sequence shown here is derived from an EMBL/GenBank/DDBJ whole genome shotgun (WGS) entry which is preliminary data.</text>
</comment>
<name>A0A0L6V5C2_9BASI</name>
<dbReference type="STRING" id="27349.A0A0L6V5C2"/>
<evidence type="ECO:0000313" key="4">
    <source>
        <dbReference type="Proteomes" id="UP000037035"/>
    </source>
</evidence>
<keyword evidence="2" id="KW-0472">Membrane</keyword>
<feature type="compositionally biased region" description="Low complexity" evidence="1">
    <location>
        <begin position="217"/>
        <end position="232"/>
    </location>
</feature>
<gene>
    <name evidence="3" type="ORF">VP01_2596g5</name>
</gene>
<dbReference type="Proteomes" id="UP000037035">
    <property type="component" value="Unassembled WGS sequence"/>
</dbReference>
<dbReference type="VEuPathDB" id="FungiDB:VP01_2596g5"/>
<protein>
    <submittedName>
        <fullName evidence="3">Uncharacterized protein</fullName>
    </submittedName>
</protein>
<accession>A0A0L6V5C2</accession>
<dbReference type="GO" id="GO:0016538">
    <property type="term" value="F:cyclin-dependent protein serine/threonine kinase regulator activity"/>
    <property type="evidence" value="ECO:0007669"/>
    <property type="project" value="TreeGrafter"/>
</dbReference>
<dbReference type="EMBL" id="LAVV01007497">
    <property type="protein sequence ID" value="KNZ55747.1"/>
    <property type="molecule type" value="Genomic_DNA"/>
</dbReference>
<dbReference type="OrthoDB" id="2500577at2759"/>
<dbReference type="Gene3D" id="1.10.472.10">
    <property type="entry name" value="Cyclin-like"/>
    <property type="match status" value="1"/>
</dbReference>
<keyword evidence="4" id="KW-1185">Reference proteome</keyword>
<keyword evidence="2" id="KW-1133">Transmembrane helix</keyword>
<sequence length="284" mass="31120">MSSSSITSRDPYYGYGAISMLSTSIVTTLFPPMVTTPEESYAVTETGKRLCIVPHSVERRHRSLCFIAVNQTQAALPIRPGNSFQSPSPVSISSDAGIKGTHALFPQLSLQGNHINLTSLAQMSMDDTYSNKSWVIVGQNMFSITEVNRMERELFGFLNSNCYVTKEELKSWCQEWCGHIDEDEADELYELEETVPHSGSSAAPSEATIAGCYSSDSHSPISCSTTTTSSPSPRTPEEGSEGEVESRNRWKSIEHPVNLLPSSAHIKPSTHAPSTIQHILNSPF</sequence>
<feature type="compositionally biased region" description="Basic and acidic residues" evidence="1">
    <location>
        <begin position="244"/>
        <end position="254"/>
    </location>
</feature>
<dbReference type="GO" id="GO:0005634">
    <property type="term" value="C:nucleus"/>
    <property type="evidence" value="ECO:0007669"/>
    <property type="project" value="TreeGrafter"/>
</dbReference>
<dbReference type="InterPro" id="IPR013922">
    <property type="entry name" value="Cyclin_PHO80-like"/>
</dbReference>
<dbReference type="PANTHER" id="PTHR15615:SF108">
    <property type="entry name" value="PROTEIN CNPPD1"/>
    <property type="match status" value="1"/>
</dbReference>
<dbReference type="GO" id="GO:0019901">
    <property type="term" value="F:protein kinase binding"/>
    <property type="evidence" value="ECO:0007669"/>
    <property type="project" value="InterPro"/>
</dbReference>
<evidence type="ECO:0000313" key="3">
    <source>
        <dbReference type="EMBL" id="KNZ55747.1"/>
    </source>
</evidence>
<dbReference type="PANTHER" id="PTHR15615">
    <property type="match status" value="1"/>
</dbReference>
<evidence type="ECO:0000256" key="2">
    <source>
        <dbReference type="SAM" id="Phobius"/>
    </source>
</evidence>
<dbReference type="AlphaFoldDB" id="A0A0L6V5C2"/>
<proteinExistence type="predicted"/>
<keyword evidence="2" id="KW-0812">Transmembrane</keyword>
<reference evidence="3 4" key="1">
    <citation type="submission" date="2015-08" db="EMBL/GenBank/DDBJ databases">
        <title>Next Generation Sequencing and Analysis of the Genome of Puccinia sorghi L Schw, the Causal Agent of Maize Common Rust.</title>
        <authorList>
            <person name="Rochi L."/>
            <person name="Burguener G."/>
            <person name="Darino M."/>
            <person name="Turjanski A."/>
            <person name="Kreff E."/>
            <person name="Dieguez M.J."/>
            <person name="Sacco F."/>
        </authorList>
    </citation>
    <scope>NUCLEOTIDE SEQUENCE [LARGE SCALE GENOMIC DNA]</scope>
    <source>
        <strain evidence="3 4">RO10H11247</strain>
    </source>
</reference>
<dbReference type="GO" id="GO:0000307">
    <property type="term" value="C:cyclin-dependent protein kinase holoenzyme complex"/>
    <property type="evidence" value="ECO:0007669"/>
    <property type="project" value="TreeGrafter"/>
</dbReference>
<feature type="transmembrane region" description="Helical" evidence="2">
    <location>
        <begin position="12"/>
        <end position="30"/>
    </location>
</feature>
<feature type="region of interest" description="Disordered" evidence="1">
    <location>
        <begin position="212"/>
        <end position="254"/>
    </location>
</feature>
<organism evidence="3 4">
    <name type="scientific">Puccinia sorghi</name>
    <dbReference type="NCBI Taxonomy" id="27349"/>
    <lineage>
        <taxon>Eukaryota</taxon>
        <taxon>Fungi</taxon>
        <taxon>Dikarya</taxon>
        <taxon>Basidiomycota</taxon>
        <taxon>Pucciniomycotina</taxon>
        <taxon>Pucciniomycetes</taxon>
        <taxon>Pucciniales</taxon>
        <taxon>Pucciniaceae</taxon>
        <taxon>Puccinia</taxon>
    </lineage>
</organism>
<evidence type="ECO:0000256" key="1">
    <source>
        <dbReference type="SAM" id="MobiDB-lite"/>
    </source>
</evidence>